<sequence>MLWGSRKGRREGSIWDLRRWTCSCAARTLLGCVKSAAVLMVLWRHGFAPSTVGPFRTRTMRVWLARVRGAGAVALGWDNLLLGSGGGRQRKGMDDGPIGVHRLSLCCDPSCNTGMSASCSFPFFCLSACL</sequence>
<accession>A0A1G4HY95</accession>
<evidence type="ECO:0000313" key="2">
    <source>
        <dbReference type="Proteomes" id="UP000195570"/>
    </source>
</evidence>
<dbReference type="AlphaFoldDB" id="A0A1G4HY95"/>
<reference evidence="1" key="1">
    <citation type="submission" date="2016-09" db="EMBL/GenBank/DDBJ databases">
        <authorList>
            <person name="Hebert L."/>
            <person name="Moumen B."/>
        </authorList>
    </citation>
    <scope>NUCLEOTIDE SEQUENCE [LARGE SCALE GENOMIC DNA]</scope>
    <source>
        <strain evidence="1">OVI</strain>
    </source>
</reference>
<organism evidence="1 2">
    <name type="scientific">Trypanosoma equiperdum</name>
    <dbReference type="NCBI Taxonomy" id="5694"/>
    <lineage>
        <taxon>Eukaryota</taxon>
        <taxon>Discoba</taxon>
        <taxon>Euglenozoa</taxon>
        <taxon>Kinetoplastea</taxon>
        <taxon>Metakinetoplastina</taxon>
        <taxon>Trypanosomatida</taxon>
        <taxon>Trypanosomatidae</taxon>
        <taxon>Trypanosoma</taxon>
    </lineage>
</organism>
<protein>
    <submittedName>
        <fullName evidence="1">Uncharacterized protein</fullName>
    </submittedName>
</protein>
<dbReference type="EMBL" id="CZPT02000027">
    <property type="protein sequence ID" value="SCU64254.1"/>
    <property type="molecule type" value="Genomic_DNA"/>
</dbReference>
<name>A0A1G4HY95_TRYEQ</name>
<dbReference type="Proteomes" id="UP000195570">
    <property type="component" value="Unassembled WGS sequence"/>
</dbReference>
<proteinExistence type="predicted"/>
<comment type="caution">
    <text evidence="1">The sequence shown here is derived from an EMBL/GenBank/DDBJ whole genome shotgun (WGS) entry which is preliminary data.</text>
</comment>
<dbReference type="RefSeq" id="XP_067076037.1">
    <property type="nucleotide sequence ID" value="XM_067219936.1"/>
</dbReference>
<evidence type="ECO:0000313" key="1">
    <source>
        <dbReference type="EMBL" id="SCU64254.1"/>
    </source>
</evidence>
<dbReference type="GeneID" id="92380754"/>
<keyword evidence="2" id="KW-1185">Reference proteome</keyword>
<gene>
    <name evidence="1" type="ORF">TEOVI_000682000</name>
</gene>
<dbReference type="VEuPathDB" id="TriTrypDB:TEOVI_000682000"/>